<gene>
    <name evidence="8" type="ORF">TWF481_003481</name>
</gene>
<evidence type="ECO:0000256" key="4">
    <source>
        <dbReference type="ARBA" id="ARBA00023136"/>
    </source>
</evidence>
<dbReference type="EMBL" id="JAVHJL010000013">
    <property type="protein sequence ID" value="KAK6495464.1"/>
    <property type="molecule type" value="Genomic_DNA"/>
</dbReference>
<organism evidence="8 9">
    <name type="scientific">Arthrobotrys musiformis</name>
    <dbReference type="NCBI Taxonomy" id="47236"/>
    <lineage>
        <taxon>Eukaryota</taxon>
        <taxon>Fungi</taxon>
        <taxon>Dikarya</taxon>
        <taxon>Ascomycota</taxon>
        <taxon>Pezizomycotina</taxon>
        <taxon>Orbiliomycetes</taxon>
        <taxon>Orbiliales</taxon>
        <taxon>Orbiliaceae</taxon>
        <taxon>Arthrobotrys</taxon>
    </lineage>
</organism>
<keyword evidence="3 6" id="KW-1133">Transmembrane helix</keyword>
<dbReference type="Pfam" id="PF07738">
    <property type="entry name" value="Sad1_UNC"/>
    <property type="match status" value="2"/>
</dbReference>
<keyword evidence="2 6" id="KW-0812">Transmembrane</keyword>
<name>A0AAV9VSL0_9PEZI</name>
<feature type="transmembrane region" description="Helical" evidence="6">
    <location>
        <begin position="335"/>
        <end position="356"/>
    </location>
</feature>
<reference evidence="8 9" key="1">
    <citation type="submission" date="2023-08" db="EMBL/GenBank/DDBJ databases">
        <authorList>
            <person name="Palmer J.M."/>
        </authorList>
    </citation>
    <scope>NUCLEOTIDE SEQUENCE [LARGE SCALE GENOMIC DNA]</scope>
    <source>
        <strain evidence="8 9">TWF481</strain>
    </source>
</reference>
<evidence type="ECO:0000313" key="8">
    <source>
        <dbReference type="EMBL" id="KAK6495464.1"/>
    </source>
</evidence>
<accession>A0AAV9VSL0</accession>
<evidence type="ECO:0000256" key="5">
    <source>
        <dbReference type="SAM" id="MobiDB-lite"/>
    </source>
</evidence>
<dbReference type="PANTHER" id="PTHR12911">
    <property type="entry name" value="SAD1/UNC-84-LIKE PROTEIN-RELATED"/>
    <property type="match status" value="1"/>
</dbReference>
<evidence type="ECO:0000259" key="7">
    <source>
        <dbReference type="PROSITE" id="PS51469"/>
    </source>
</evidence>
<feature type="compositionally biased region" description="Polar residues" evidence="5">
    <location>
        <begin position="115"/>
        <end position="124"/>
    </location>
</feature>
<feature type="compositionally biased region" description="Basic and acidic residues" evidence="5">
    <location>
        <begin position="163"/>
        <end position="177"/>
    </location>
</feature>
<comment type="subcellular location">
    <subcellularLocation>
        <location evidence="1">Membrane</location>
    </subcellularLocation>
</comment>
<sequence>MAGRRSNRAGPAFSGNNLIQSNPLPPLTAIPSFSYGSPQSALPKPVSARDAKVNMTDALDKADAAAKARLEAAAKERKLAEQRAAEAAAAAESARQAARQISAEPPVTARKRSLRSQSVISQDDNFYEGDETSLEIHRIIESARNPVPEASMLRARSANAGTKEPRSAMKGSREEALRPSAKTRAKYTASARRTVPMTPVPIDGERDVTFDEENQALGIAPRLASPSFVSPSPTPQPLHEDPPQPGNDVFGNRQNSPPDTIGYNEGISNLPMSPASPSEGPKRTKTPVPNLQQVSAASSWFSFGPAKAGFKSAMNGIQKTAFICGIFFKNLFGPLVYYLLLGFFIFGITTLSYNFVQRSSYSTSIPPGSSDELAVRLMALEKQISNFQKGQELEKKSYKTMEQQLASIRGAVEAYSSVSSQLDKHTRKYQTDQRASTAAMSTMNAQMEQLDKSIKRSDGSIEQQKGKIQAVFGRLQKMQEDVEGINTGLQSLQRSQALSEKALRLIEESLPQQLAARIDPQTGKIIVAPELLRHLQAVLREDIRNEMDKFARPSGEPPAAEVPGTAKYNWSEFLQHNAAKLQGYIGQISEENWRKAVSDGIVVRREDIMREIREQLESARGVAERDNSALMRELVLKAEGAVDKAASTAATSISSAALAAVTNYMRNFKESSSTSSRYGVALIQAALHQYSATILEKPDYALLAHGTLIDPRLTSSTFDPYDTPGLWGKLTAFLRPGPNEPAHVITESTNIGDCWSFPQASGQVSMLLAEPIYPTDVTIDHVPRGISGDISSAPQEVEFWVKIEDEFLRSQAGKAAAVAIGDVSDNASTRNYLASGYVRVASFIYDINSQYPVQTFPLPLELQKLGVSVRSVSFRILSNWGRKEYTSIYRLRIHGSPLNGQSEGREATAQTKDL</sequence>
<dbReference type="InterPro" id="IPR045119">
    <property type="entry name" value="SUN1-5"/>
</dbReference>
<feature type="region of interest" description="Disordered" evidence="5">
    <location>
        <begin position="84"/>
        <end position="128"/>
    </location>
</feature>
<dbReference type="Gene3D" id="2.60.120.260">
    <property type="entry name" value="Galactose-binding domain-like"/>
    <property type="match status" value="1"/>
</dbReference>
<keyword evidence="4 6" id="KW-0472">Membrane</keyword>
<proteinExistence type="predicted"/>
<dbReference type="GO" id="GO:0043495">
    <property type="term" value="F:protein-membrane adaptor activity"/>
    <property type="evidence" value="ECO:0007669"/>
    <property type="project" value="TreeGrafter"/>
</dbReference>
<dbReference type="GO" id="GO:0034993">
    <property type="term" value="C:meiotic nuclear membrane microtubule tethering complex"/>
    <property type="evidence" value="ECO:0007669"/>
    <property type="project" value="TreeGrafter"/>
</dbReference>
<dbReference type="InterPro" id="IPR012919">
    <property type="entry name" value="SUN_dom"/>
</dbReference>
<comment type="caution">
    <text evidence="8">The sequence shown here is derived from an EMBL/GenBank/DDBJ whole genome shotgun (WGS) entry which is preliminary data.</text>
</comment>
<feature type="region of interest" description="Disordered" evidence="5">
    <location>
        <begin position="1"/>
        <end position="48"/>
    </location>
</feature>
<evidence type="ECO:0000256" key="2">
    <source>
        <dbReference type="ARBA" id="ARBA00022692"/>
    </source>
</evidence>
<feature type="compositionally biased region" description="Low complexity" evidence="5">
    <location>
        <begin position="85"/>
        <end position="100"/>
    </location>
</feature>
<feature type="region of interest" description="Disordered" evidence="5">
    <location>
        <begin position="219"/>
        <end position="288"/>
    </location>
</feature>
<dbReference type="Proteomes" id="UP001370758">
    <property type="component" value="Unassembled WGS sequence"/>
</dbReference>
<evidence type="ECO:0000256" key="1">
    <source>
        <dbReference type="ARBA" id="ARBA00004370"/>
    </source>
</evidence>
<feature type="region of interest" description="Disordered" evidence="5">
    <location>
        <begin position="143"/>
        <end position="191"/>
    </location>
</feature>
<evidence type="ECO:0000313" key="9">
    <source>
        <dbReference type="Proteomes" id="UP001370758"/>
    </source>
</evidence>
<dbReference type="PANTHER" id="PTHR12911:SF8">
    <property type="entry name" value="KLAROID PROTEIN-RELATED"/>
    <property type="match status" value="1"/>
</dbReference>
<evidence type="ECO:0000256" key="3">
    <source>
        <dbReference type="ARBA" id="ARBA00022989"/>
    </source>
</evidence>
<dbReference type="PROSITE" id="PS51469">
    <property type="entry name" value="SUN"/>
    <property type="match status" value="1"/>
</dbReference>
<dbReference type="AlphaFoldDB" id="A0AAV9VSL0"/>
<keyword evidence="9" id="KW-1185">Reference proteome</keyword>
<protein>
    <recommendedName>
        <fullName evidence="7">SUN domain-containing protein</fullName>
    </recommendedName>
</protein>
<feature type="domain" description="SUN" evidence="7">
    <location>
        <begin position="706"/>
        <end position="898"/>
    </location>
</feature>
<evidence type="ECO:0000256" key="6">
    <source>
        <dbReference type="SAM" id="Phobius"/>
    </source>
</evidence>